<dbReference type="Pfam" id="PF00202">
    <property type="entry name" value="Aminotran_3"/>
    <property type="match status" value="1"/>
</dbReference>
<protein>
    <submittedName>
        <fullName evidence="4">Aminotransferase class III-fold pyridoxal phosphate-dependent enzyme</fullName>
    </submittedName>
</protein>
<keyword evidence="4" id="KW-0032">Aminotransferase</keyword>
<gene>
    <name evidence="4" type="ORF">GCM10009808_10440</name>
</gene>
<proteinExistence type="inferred from homology"/>
<evidence type="ECO:0000256" key="3">
    <source>
        <dbReference type="RuleBase" id="RU003560"/>
    </source>
</evidence>
<dbReference type="InterPro" id="IPR015422">
    <property type="entry name" value="PyrdxlP-dep_Trfase_small"/>
</dbReference>
<evidence type="ECO:0000256" key="1">
    <source>
        <dbReference type="ARBA" id="ARBA00001933"/>
    </source>
</evidence>
<dbReference type="PANTHER" id="PTHR43713">
    <property type="entry name" value="GLUTAMATE-1-SEMIALDEHYDE 2,1-AMINOMUTASE"/>
    <property type="match status" value="1"/>
</dbReference>
<dbReference type="InterPro" id="IPR005814">
    <property type="entry name" value="Aminotrans_3"/>
</dbReference>
<dbReference type="Gene3D" id="3.90.1150.10">
    <property type="entry name" value="Aspartate Aminotransferase, domain 1"/>
    <property type="match status" value="1"/>
</dbReference>
<dbReference type="InterPro" id="IPR015424">
    <property type="entry name" value="PyrdxlP-dep_Trfase"/>
</dbReference>
<accession>A0ABN2HXG5</accession>
<dbReference type="EMBL" id="BAAAPL010000001">
    <property type="protein sequence ID" value="GAA1695169.1"/>
    <property type="molecule type" value="Genomic_DNA"/>
</dbReference>
<comment type="cofactor">
    <cofactor evidence="1">
        <name>pyridoxal 5'-phosphate</name>
        <dbReference type="ChEBI" id="CHEBI:597326"/>
    </cofactor>
</comment>
<reference evidence="4 5" key="1">
    <citation type="journal article" date="2019" name="Int. J. Syst. Evol. Microbiol.">
        <title>The Global Catalogue of Microorganisms (GCM) 10K type strain sequencing project: providing services to taxonomists for standard genome sequencing and annotation.</title>
        <authorList>
            <consortium name="The Broad Institute Genomics Platform"/>
            <consortium name="The Broad Institute Genome Sequencing Center for Infectious Disease"/>
            <person name="Wu L."/>
            <person name="Ma J."/>
        </authorList>
    </citation>
    <scope>NUCLEOTIDE SEQUENCE [LARGE SCALE GENOMIC DNA]</scope>
    <source>
        <strain evidence="4 5">JCM 15577</strain>
    </source>
</reference>
<dbReference type="Gene3D" id="3.40.640.10">
    <property type="entry name" value="Type I PLP-dependent aspartate aminotransferase-like (Major domain)"/>
    <property type="match status" value="1"/>
</dbReference>
<comment type="similarity">
    <text evidence="3">Belongs to the class-III pyridoxal-phosphate-dependent aminotransferase family.</text>
</comment>
<dbReference type="SUPFAM" id="SSF53383">
    <property type="entry name" value="PLP-dependent transferases"/>
    <property type="match status" value="1"/>
</dbReference>
<keyword evidence="4" id="KW-0808">Transferase</keyword>
<dbReference type="RefSeq" id="WP_344070127.1">
    <property type="nucleotide sequence ID" value="NZ_BAAAPL010000001.1"/>
</dbReference>
<dbReference type="InterPro" id="IPR015421">
    <property type="entry name" value="PyrdxlP-dep_Trfase_major"/>
</dbReference>
<evidence type="ECO:0000313" key="5">
    <source>
        <dbReference type="Proteomes" id="UP001501690"/>
    </source>
</evidence>
<evidence type="ECO:0000313" key="4">
    <source>
        <dbReference type="EMBL" id="GAA1695169.1"/>
    </source>
</evidence>
<name>A0ABN2HXG5_9MICO</name>
<dbReference type="GO" id="GO:0008483">
    <property type="term" value="F:transaminase activity"/>
    <property type="evidence" value="ECO:0007669"/>
    <property type="project" value="UniProtKB-KW"/>
</dbReference>
<comment type="caution">
    <text evidence="4">The sequence shown here is derived from an EMBL/GenBank/DDBJ whole genome shotgun (WGS) entry which is preliminary data.</text>
</comment>
<dbReference type="PANTHER" id="PTHR43713:SF3">
    <property type="entry name" value="GLUTAMATE-1-SEMIALDEHYDE 2,1-AMINOMUTASE 1, CHLOROPLASTIC-RELATED"/>
    <property type="match status" value="1"/>
</dbReference>
<sequence length="431" mass="46624">MTSTASTTATSGTAPFRFDKSQEAFRRATRVIPAGIPGHLGPAEGLHIPHEAFPKFSSKAEGTRFWDLDGNEYIDYMCGYGPNVLGYRDKDVDAAARAQARKEDVVSLPSSIMVDFAELLVDTVASADWAFFAKNGGDTTTLAIMTARAATGRKKIVFIKGFYHGVAPWTQKLDYPGVLEEDVANNLYVPWNDLAALRAMFTEHRGQIAGLIAQPYMHGNFVDNELPAAGYWRAVRALCDEFGVVLIVDDVRAGFRLDLAGSDHYFGFEADLICFCKALANGYNVSALCGKDALKEAVSAITYTGSYWMSAVPFAAGIATLKKLRALEAPALFERLGTQLTDGLVAAASGHGLTLVASGAPSLFYLRLDDPDGSLMLHQEWVAECVQRGVFITSHHNHFINAALTEADIARTIEIADEAFAIVAARHGIEG</sequence>
<keyword evidence="2 3" id="KW-0663">Pyridoxal phosphate</keyword>
<dbReference type="Proteomes" id="UP001501690">
    <property type="component" value="Unassembled WGS sequence"/>
</dbReference>
<evidence type="ECO:0000256" key="2">
    <source>
        <dbReference type="ARBA" id="ARBA00022898"/>
    </source>
</evidence>
<keyword evidence="5" id="KW-1185">Reference proteome</keyword>
<organism evidence="4 5">
    <name type="scientific">Microbacterium sediminicola</name>
    <dbReference type="NCBI Taxonomy" id="415210"/>
    <lineage>
        <taxon>Bacteria</taxon>
        <taxon>Bacillati</taxon>
        <taxon>Actinomycetota</taxon>
        <taxon>Actinomycetes</taxon>
        <taxon>Micrococcales</taxon>
        <taxon>Microbacteriaceae</taxon>
        <taxon>Microbacterium</taxon>
    </lineage>
</organism>